<proteinExistence type="predicted"/>
<accession>A0A0C3SEG1</accession>
<dbReference type="InterPro" id="IPR045340">
    <property type="entry name" value="DUF6533"/>
</dbReference>
<dbReference type="OrthoDB" id="2802397at2759"/>
<feature type="domain" description="DUF6533" evidence="2">
    <location>
        <begin position="25"/>
        <end position="70"/>
    </location>
</feature>
<evidence type="ECO:0000256" key="1">
    <source>
        <dbReference type="SAM" id="Phobius"/>
    </source>
</evidence>
<keyword evidence="4" id="KW-1185">Reference proteome</keyword>
<feature type="transmembrane region" description="Helical" evidence="1">
    <location>
        <begin position="172"/>
        <end position="192"/>
    </location>
</feature>
<keyword evidence="1" id="KW-0812">Transmembrane</keyword>
<keyword evidence="1" id="KW-1133">Transmembrane helix</keyword>
<evidence type="ECO:0000313" key="4">
    <source>
        <dbReference type="Proteomes" id="UP000053257"/>
    </source>
</evidence>
<name>A0A0C3SEG1_PHLG1</name>
<dbReference type="STRING" id="745531.A0A0C3SEG1"/>
<dbReference type="AlphaFoldDB" id="A0A0C3SEG1"/>
<sequence length="297" mass="33024">MFRTPDTGALNDSLTLANEGSVQDYAVVSLAALILYDHVITFSDEVELFWRHKLTVVDGLFYLNRYTTLLFGVINSASGHLRQQESCVEAARVLETIMALLMLVSGLCSALRVYALWNRNISLAFVTLSLNIIPIVVTVYQYAASHPVVTTVPFATCITHIPFSNTKQLQLIVINRVCCICTNLLVLAVIWWKTFHAQLYAYKAQLKVPVTTVLIRDGTSHLLAILMMNIAQLVAFRTTGGFYLSSFICLLTAILDSRFFLALRQAATGHLDSHTSEFDEFSHADLAVIFATSSSFE</sequence>
<dbReference type="Pfam" id="PF20151">
    <property type="entry name" value="DUF6533"/>
    <property type="match status" value="1"/>
</dbReference>
<gene>
    <name evidence="3" type="ORF">PHLGIDRAFT_18295</name>
</gene>
<protein>
    <recommendedName>
        <fullName evidence="2">DUF6533 domain-containing protein</fullName>
    </recommendedName>
</protein>
<evidence type="ECO:0000259" key="2">
    <source>
        <dbReference type="Pfam" id="PF20151"/>
    </source>
</evidence>
<reference evidence="3 4" key="1">
    <citation type="journal article" date="2014" name="PLoS Genet.">
        <title>Analysis of the Phlebiopsis gigantea genome, transcriptome and secretome provides insight into its pioneer colonization strategies of wood.</title>
        <authorList>
            <person name="Hori C."/>
            <person name="Ishida T."/>
            <person name="Igarashi K."/>
            <person name="Samejima M."/>
            <person name="Suzuki H."/>
            <person name="Master E."/>
            <person name="Ferreira P."/>
            <person name="Ruiz-Duenas F.J."/>
            <person name="Held B."/>
            <person name="Canessa P."/>
            <person name="Larrondo L.F."/>
            <person name="Schmoll M."/>
            <person name="Druzhinina I.S."/>
            <person name="Kubicek C.P."/>
            <person name="Gaskell J.A."/>
            <person name="Kersten P."/>
            <person name="St John F."/>
            <person name="Glasner J."/>
            <person name="Sabat G."/>
            <person name="Splinter BonDurant S."/>
            <person name="Syed K."/>
            <person name="Yadav J."/>
            <person name="Mgbeahuruike A.C."/>
            <person name="Kovalchuk A."/>
            <person name="Asiegbu F.O."/>
            <person name="Lackner G."/>
            <person name="Hoffmeister D."/>
            <person name="Rencoret J."/>
            <person name="Gutierrez A."/>
            <person name="Sun H."/>
            <person name="Lindquist E."/>
            <person name="Barry K."/>
            <person name="Riley R."/>
            <person name="Grigoriev I.V."/>
            <person name="Henrissat B."/>
            <person name="Kues U."/>
            <person name="Berka R.M."/>
            <person name="Martinez A.T."/>
            <person name="Covert S.F."/>
            <person name="Blanchette R.A."/>
            <person name="Cullen D."/>
        </authorList>
    </citation>
    <scope>NUCLEOTIDE SEQUENCE [LARGE SCALE GENOMIC DNA]</scope>
    <source>
        <strain evidence="3 4">11061_1 CR5-6</strain>
    </source>
</reference>
<feature type="transmembrane region" description="Helical" evidence="1">
    <location>
        <begin position="121"/>
        <end position="143"/>
    </location>
</feature>
<keyword evidence="1" id="KW-0472">Membrane</keyword>
<feature type="transmembrane region" description="Helical" evidence="1">
    <location>
        <begin position="93"/>
        <end position="114"/>
    </location>
</feature>
<dbReference type="EMBL" id="KN840454">
    <property type="protein sequence ID" value="KIP10475.1"/>
    <property type="molecule type" value="Genomic_DNA"/>
</dbReference>
<organism evidence="3 4">
    <name type="scientific">Phlebiopsis gigantea (strain 11061_1 CR5-6)</name>
    <name type="common">White-rot fungus</name>
    <name type="synonym">Peniophora gigantea</name>
    <dbReference type="NCBI Taxonomy" id="745531"/>
    <lineage>
        <taxon>Eukaryota</taxon>
        <taxon>Fungi</taxon>
        <taxon>Dikarya</taxon>
        <taxon>Basidiomycota</taxon>
        <taxon>Agaricomycotina</taxon>
        <taxon>Agaricomycetes</taxon>
        <taxon>Polyporales</taxon>
        <taxon>Phanerochaetaceae</taxon>
        <taxon>Phlebiopsis</taxon>
    </lineage>
</organism>
<feature type="transmembrane region" description="Helical" evidence="1">
    <location>
        <begin position="242"/>
        <end position="261"/>
    </location>
</feature>
<evidence type="ECO:0000313" key="3">
    <source>
        <dbReference type="EMBL" id="KIP10475.1"/>
    </source>
</evidence>
<dbReference type="HOGENOM" id="CLU_053360_1_1_1"/>
<dbReference type="Proteomes" id="UP000053257">
    <property type="component" value="Unassembled WGS sequence"/>
</dbReference>